<evidence type="ECO:0000313" key="2">
    <source>
        <dbReference type="EMBL" id="KAG6470769.1"/>
    </source>
</evidence>
<dbReference type="PANTHER" id="PTHR48258">
    <property type="entry name" value="DUF4218 DOMAIN-CONTAINING PROTEIN-RELATED"/>
    <property type="match status" value="1"/>
</dbReference>
<proteinExistence type="predicted"/>
<reference evidence="2 3" key="1">
    <citation type="submission" date="2020-08" db="EMBL/GenBank/DDBJ databases">
        <title>Plant Genome Project.</title>
        <authorList>
            <person name="Zhang R.-G."/>
        </authorList>
    </citation>
    <scope>NUCLEOTIDE SEQUENCE [LARGE SCALE GENOMIC DNA]</scope>
    <source>
        <tissue evidence="2">Rhizome</tissue>
    </source>
</reference>
<name>A0A8J5C8V0_ZINOF</name>
<dbReference type="AlphaFoldDB" id="A0A8J5C8V0"/>
<comment type="caution">
    <text evidence="2">The sequence shown here is derived from an EMBL/GenBank/DDBJ whole genome shotgun (WGS) entry which is preliminary data.</text>
</comment>
<organism evidence="2 3">
    <name type="scientific">Zingiber officinale</name>
    <name type="common">Ginger</name>
    <name type="synonym">Amomum zingiber</name>
    <dbReference type="NCBI Taxonomy" id="94328"/>
    <lineage>
        <taxon>Eukaryota</taxon>
        <taxon>Viridiplantae</taxon>
        <taxon>Streptophyta</taxon>
        <taxon>Embryophyta</taxon>
        <taxon>Tracheophyta</taxon>
        <taxon>Spermatophyta</taxon>
        <taxon>Magnoliopsida</taxon>
        <taxon>Liliopsida</taxon>
        <taxon>Zingiberales</taxon>
        <taxon>Zingiberaceae</taxon>
        <taxon>Zingiber</taxon>
    </lineage>
</organism>
<sequence>METFAEWLSKQVSVNSLGRIQWLAHGPRKHVTSYIGYIVNGYRFHTIDVRRSTQDSGVSIEADTIYQSNANDDSHTVGRLSYYGIIRDIILLDYYSFKVPIFRCDWANPGTGIKIEDGFTLVNLHQGLKTFESDPFILALQAKQVFYSRDNDESNWYVLLKASPRGIHNMNALEEDAYTSSTPLDVYQLEINITEKEPYSRNEYLHGKEPIVDEKIDKKKGRGASKLKMVSGQDKCKELERNEFGQPIGDNSVKYASFLGCMIKEFVSYTLDGGSVIDEEVKDRMWSCLQIASGDICSGIGNEFGSNSDINIGAKKSDDFGNVFQSNLRNVSRGDICANTKCKLLHWSADELVVAEAPARLTSLFAPRPVRSPSRPLSARRTSLTAWPVCFARPVYPTGLSASLSLPRPGRPLARPVCSTARLYIPISRSTRSVDLPARNFLLC</sequence>
<dbReference type="EMBL" id="JACMSC010000021">
    <property type="protein sequence ID" value="KAG6470769.1"/>
    <property type="molecule type" value="Genomic_DNA"/>
</dbReference>
<dbReference type="InterPro" id="IPR025312">
    <property type="entry name" value="DUF4216"/>
</dbReference>
<evidence type="ECO:0000313" key="3">
    <source>
        <dbReference type="Proteomes" id="UP000734854"/>
    </source>
</evidence>
<accession>A0A8J5C8V0</accession>
<evidence type="ECO:0000259" key="1">
    <source>
        <dbReference type="Pfam" id="PF13952"/>
    </source>
</evidence>
<protein>
    <recommendedName>
        <fullName evidence="1">DUF4216 domain-containing protein</fullName>
    </recommendedName>
</protein>
<feature type="domain" description="DUF4216" evidence="1">
    <location>
        <begin position="92"/>
        <end position="158"/>
    </location>
</feature>
<gene>
    <name evidence="2" type="ORF">ZIOFF_071847</name>
</gene>
<dbReference type="Proteomes" id="UP000734854">
    <property type="component" value="Unassembled WGS sequence"/>
</dbReference>
<dbReference type="Pfam" id="PF13952">
    <property type="entry name" value="DUF4216"/>
    <property type="match status" value="1"/>
</dbReference>
<keyword evidence="3" id="KW-1185">Reference proteome</keyword>